<organism evidence="2 3">
    <name type="scientific">Porites evermanni</name>
    <dbReference type="NCBI Taxonomy" id="104178"/>
    <lineage>
        <taxon>Eukaryota</taxon>
        <taxon>Metazoa</taxon>
        <taxon>Cnidaria</taxon>
        <taxon>Anthozoa</taxon>
        <taxon>Hexacorallia</taxon>
        <taxon>Scleractinia</taxon>
        <taxon>Fungiina</taxon>
        <taxon>Poritidae</taxon>
        <taxon>Porites</taxon>
    </lineage>
</organism>
<evidence type="ECO:0000256" key="1">
    <source>
        <dbReference type="SAM" id="Phobius"/>
    </source>
</evidence>
<name>A0ABN8RL82_9CNID</name>
<dbReference type="Pfam" id="PF05024">
    <property type="entry name" value="Gpi1"/>
    <property type="match status" value="1"/>
</dbReference>
<protein>
    <submittedName>
        <fullName evidence="2">Uncharacterized protein</fullName>
    </submittedName>
</protein>
<dbReference type="InterPro" id="IPR007720">
    <property type="entry name" value="PigQ/GPI1"/>
</dbReference>
<proteinExistence type="predicted"/>
<reference evidence="2 3" key="1">
    <citation type="submission" date="2022-05" db="EMBL/GenBank/DDBJ databases">
        <authorList>
            <consortium name="Genoscope - CEA"/>
            <person name="William W."/>
        </authorList>
    </citation>
    <scope>NUCLEOTIDE SEQUENCE [LARGE SCALE GENOMIC DNA]</scope>
</reference>
<dbReference type="PANTHER" id="PTHR21329">
    <property type="entry name" value="PHOSPHATIDYLINOSITOL N-ACETYLGLUCOSAMINYLTRANSFERASE SUBUNIT Q-RELATED"/>
    <property type="match status" value="1"/>
</dbReference>
<keyword evidence="1" id="KW-0472">Membrane</keyword>
<feature type="transmembrane region" description="Helical" evidence="1">
    <location>
        <begin position="20"/>
        <end position="35"/>
    </location>
</feature>
<dbReference type="PANTHER" id="PTHR21329:SF3">
    <property type="entry name" value="PHOSPHATIDYLINOSITOL N-ACETYLGLUCOSAMINYLTRANSFERASE SUBUNIT Q"/>
    <property type="match status" value="1"/>
</dbReference>
<accession>A0ABN8RL82</accession>
<evidence type="ECO:0000313" key="2">
    <source>
        <dbReference type="EMBL" id="CAH3180156.1"/>
    </source>
</evidence>
<sequence>GRRWNVETNQIENVPFKADRLFVGTLCFTVLLFLLPTTTMYYVVFTALRLIVLFVKGIIAKAIDTMSSLPVFALTIACVRPDLIPGTCGINCKLFSKRNCPSFGPIPSVCLLLRNQPLPITQLLCRPLLEKFPGYDDHKQDWSKLLGKLAKGELIYPWVKPRHSK</sequence>
<keyword evidence="1" id="KW-1133">Transmembrane helix</keyword>
<dbReference type="Proteomes" id="UP001159427">
    <property type="component" value="Unassembled WGS sequence"/>
</dbReference>
<evidence type="ECO:0000313" key="3">
    <source>
        <dbReference type="Proteomes" id="UP001159427"/>
    </source>
</evidence>
<dbReference type="EMBL" id="CALNXI010001944">
    <property type="protein sequence ID" value="CAH3180156.1"/>
    <property type="molecule type" value="Genomic_DNA"/>
</dbReference>
<keyword evidence="3" id="KW-1185">Reference proteome</keyword>
<gene>
    <name evidence="2" type="ORF">PEVE_00012765</name>
</gene>
<comment type="caution">
    <text evidence="2">The sequence shown here is derived from an EMBL/GenBank/DDBJ whole genome shotgun (WGS) entry which is preliminary data.</text>
</comment>
<keyword evidence="1" id="KW-0812">Transmembrane</keyword>
<feature type="non-terminal residue" evidence="2">
    <location>
        <position position="1"/>
    </location>
</feature>